<keyword evidence="2" id="KW-1185">Reference proteome</keyword>
<proteinExistence type="predicted"/>
<dbReference type="Proteomes" id="UP001432099">
    <property type="component" value="Chromosome"/>
</dbReference>
<accession>A0ABM8IP95</accession>
<gene>
    <name evidence="1" type="ORF">T23_17440</name>
</gene>
<sequence length="62" mass="7167">MIRYFKNDIMGPLRQVAKALGYPPLVGLWPAISFKIFKFKKGKSSIHAYCKIERCFDIVSML</sequence>
<protein>
    <submittedName>
        <fullName evidence="1">Uncharacterized protein</fullName>
    </submittedName>
</protein>
<reference evidence="1" key="1">
    <citation type="journal article" date="2024" name="Int. J. Syst. Evol. Microbiol.">
        <title>Turicibacter faecis sp. nov., isolated from faeces of heart failure mouse model.</title>
        <authorList>
            <person name="Imamura Y."/>
            <person name="Motooka D."/>
            <person name="Nakajima Y."/>
            <person name="Ito S."/>
            <person name="Kitakaze M."/>
            <person name="Iida T."/>
            <person name="Nakamura S."/>
        </authorList>
    </citation>
    <scope>NUCLEOTIDE SEQUENCE</scope>
    <source>
        <strain evidence="1">TC023</strain>
    </source>
</reference>
<evidence type="ECO:0000313" key="2">
    <source>
        <dbReference type="Proteomes" id="UP001432099"/>
    </source>
</evidence>
<dbReference type="EMBL" id="AP028127">
    <property type="protein sequence ID" value="BEH91642.1"/>
    <property type="molecule type" value="Genomic_DNA"/>
</dbReference>
<organism evidence="1 2">
    <name type="scientific">Turicibacter faecis</name>
    <dbReference type="NCBI Taxonomy" id="2963365"/>
    <lineage>
        <taxon>Bacteria</taxon>
        <taxon>Bacillati</taxon>
        <taxon>Bacillota</taxon>
        <taxon>Erysipelotrichia</taxon>
        <taxon>Erysipelotrichales</taxon>
        <taxon>Turicibacteraceae</taxon>
        <taxon>Turicibacter</taxon>
    </lineage>
</organism>
<evidence type="ECO:0000313" key="1">
    <source>
        <dbReference type="EMBL" id="BEH91642.1"/>
    </source>
</evidence>
<name>A0ABM8IP95_9FIRM</name>